<gene>
    <name evidence="2" type="ORF">M5D96_011145</name>
</gene>
<comment type="caution">
    <text evidence="2">The sequence shown here is derived from an EMBL/GenBank/DDBJ whole genome shotgun (WGS) entry which is preliminary data.</text>
</comment>
<evidence type="ECO:0008006" key="4">
    <source>
        <dbReference type="Google" id="ProtNLM"/>
    </source>
</evidence>
<feature type="chain" id="PRO_5040185356" description="Secreted protein" evidence="1">
    <location>
        <begin position="24"/>
        <end position="121"/>
    </location>
</feature>
<sequence>MQVFALQLYILAVVAEASVGGHAVEQEQLSSHGYGPAIHISSGVLQLAPDTEQPHLLLVPNVQSSSLGNPWPHFFVDTLTASHLPHSSLPNVHEHRILVSDNVDFSQLKLPQHQVVHSHGR</sequence>
<accession>A0A9Q0BLA3</accession>
<keyword evidence="3" id="KW-1185">Reference proteome</keyword>
<protein>
    <recommendedName>
        <fullName evidence="4">Secreted protein</fullName>
    </recommendedName>
</protein>
<dbReference type="Proteomes" id="UP001059596">
    <property type="component" value="Unassembled WGS sequence"/>
</dbReference>
<dbReference type="EMBL" id="JAMKOV010000024">
    <property type="protein sequence ID" value="KAI8036051.1"/>
    <property type="molecule type" value="Genomic_DNA"/>
</dbReference>
<keyword evidence="1" id="KW-0732">Signal</keyword>
<name>A0A9Q0BLA3_9MUSC</name>
<organism evidence="2 3">
    <name type="scientific">Drosophila gunungcola</name>
    <name type="common">fruit fly</name>
    <dbReference type="NCBI Taxonomy" id="103775"/>
    <lineage>
        <taxon>Eukaryota</taxon>
        <taxon>Metazoa</taxon>
        <taxon>Ecdysozoa</taxon>
        <taxon>Arthropoda</taxon>
        <taxon>Hexapoda</taxon>
        <taxon>Insecta</taxon>
        <taxon>Pterygota</taxon>
        <taxon>Neoptera</taxon>
        <taxon>Endopterygota</taxon>
        <taxon>Diptera</taxon>
        <taxon>Brachycera</taxon>
        <taxon>Muscomorpha</taxon>
        <taxon>Ephydroidea</taxon>
        <taxon>Drosophilidae</taxon>
        <taxon>Drosophila</taxon>
        <taxon>Sophophora</taxon>
    </lineage>
</organism>
<dbReference type="AlphaFoldDB" id="A0A9Q0BLA3"/>
<evidence type="ECO:0000313" key="2">
    <source>
        <dbReference type="EMBL" id="KAI8036051.1"/>
    </source>
</evidence>
<reference evidence="2" key="1">
    <citation type="journal article" date="2023" name="Genome Biol. Evol.">
        <title>Long-read-based Genome Assembly of Drosophila gunungcola Reveals Fewer Chemosensory Genes in Flower-breeding Species.</title>
        <authorList>
            <person name="Negi A."/>
            <person name="Liao B.Y."/>
            <person name="Yeh S.D."/>
        </authorList>
    </citation>
    <scope>NUCLEOTIDE SEQUENCE</scope>
    <source>
        <strain evidence="2">Sukarami</strain>
    </source>
</reference>
<proteinExistence type="predicted"/>
<evidence type="ECO:0000313" key="3">
    <source>
        <dbReference type="Proteomes" id="UP001059596"/>
    </source>
</evidence>
<feature type="signal peptide" evidence="1">
    <location>
        <begin position="1"/>
        <end position="23"/>
    </location>
</feature>
<evidence type="ECO:0000256" key="1">
    <source>
        <dbReference type="SAM" id="SignalP"/>
    </source>
</evidence>